<protein>
    <submittedName>
        <fullName evidence="2">Uncharacterized protein</fullName>
    </submittedName>
</protein>
<organism evidence="2 3">
    <name type="scientific">Lactobacillus colini</name>
    <dbReference type="NCBI Taxonomy" id="1819254"/>
    <lineage>
        <taxon>Bacteria</taxon>
        <taxon>Bacillati</taxon>
        <taxon>Bacillota</taxon>
        <taxon>Bacilli</taxon>
        <taxon>Lactobacillales</taxon>
        <taxon>Lactobacillaceae</taxon>
        <taxon>Lactobacillus</taxon>
    </lineage>
</organism>
<evidence type="ECO:0000313" key="3">
    <source>
        <dbReference type="Proteomes" id="UP001519292"/>
    </source>
</evidence>
<dbReference type="RefSeq" id="WP_342590253.1">
    <property type="nucleotide sequence ID" value="NZ_JAGGLU010000013.1"/>
</dbReference>
<dbReference type="SUPFAM" id="SSF52980">
    <property type="entry name" value="Restriction endonuclease-like"/>
    <property type="match status" value="1"/>
</dbReference>
<accession>A0ABS4MGD1</accession>
<comment type="caution">
    <text evidence="2">The sequence shown here is derived from an EMBL/GenBank/DDBJ whole genome shotgun (WGS) entry which is preliminary data.</text>
</comment>
<proteinExistence type="predicted"/>
<keyword evidence="3" id="KW-1185">Reference proteome</keyword>
<dbReference type="Proteomes" id="UP001519292">
    <property type="component" value="Unassembled WGS sequence"/>
</dbReference>
<evidence type="ECO:0000256" key="1">
    <source>
        <dbReference type="ARBA" id="ARBA00022801"/>
    </source>
</evidence>
<keyword evidence="1" id="KW-0378">Hydrolase</keyword>
<reference evidence="2 3" key="1">
    <citation type="submission" date="2021-03" db="EMBL/GenBank/DDBJ databases">
        <title>Genomic Encyclopedia of Type Strains, Phase IV (KMG-IV): sequencing the most valuable type-strain genomes for metagenomic binning, comparative biology and taxonomic classification.</title>
        <authorList>
            <person name="Goeker M."/>
        </authorList>
    </citation>
    <scope>NUCLEOTIDE SEQUENCE [LARGE SCALE GENOMIC DNA]</scope>
    <source>
        <strain evidence="2 3">DSM 101872</strain>
    </source>
</reference>
<evidence type="ECO:0000313" key="2">
    <source>
        <dbReference type="EMBL" id="MBP2058745.1"/>
    </source>
</evidence>
<dbReference type="InterPro" id="IPR011335">
    <property type="entry name" value="Restrct_endonuc-II-like"/>
</dbReference>
<dbReference type="EMBL" id="JAGGLU010000013">
    <property type="protein sequence ID" value="MBP2058745.1"/>
    <property type="molecule type" value="Genomic_DNA"/>
</dbReference>
<sequence length="103" mass="11901">MLKNYDKLEAFELYAIAGGIPQYLSYFAKKVSIADDPSFAIFGGCRWKNETISRDILEKLIINSDLFNYPVKYYYLFSKVGFTKDCHQLAKEVGCKLISFDEM</sequence>
<name>A0ABS4MGD1_9LACO</name>
<gene>
    <name evidence="2" type="ORF">J2Z60_001934</name>
</gene>